<accession>A0ABS0GV86</accession>
<keyword evidence="1" id="KW-1133">Transmembrane helix</keyword>
<feature type="transmembrane region" description="Helical" evidence="1">
    <location>
        <begin position="35"/>
        <end position="56"/>
    </location>
</feature>
<evidence type="ECO:0000313" key="3">
    <source>
        <dbReference type="Proteomes" id="UP000638560"/>
    </source>
</evidence>
<keyword evidence="1" id="KW-0812">Transmembrane</keyword>
<dbReference type="EMBL" id="JADPUN010000145">
    <property type="protein sequence ID" value="MBF9130116.1"/>
    <property type="molecule type" value="Genomic_DNA"/>
</dbReference>
<evidence type="ECO:0000256" key="1">
    <source>
        <dbReference type="SAM" id="Phobius"/>
    </source>
</evidence>
<name>A0ABS0GV86_9ACTN</name>
<organism evidence="2 3">
    <name type="scientific">Plantactinospora alkalitolerans</name>
    <dbReference type="NCBI Taxonomy" id="2789879"/>
    <lineage>
        <taxon>Bacteria</taxon>
        <taxon>Bacillati</taxon>
        <taxon>Actinomycetota</taxon>
        <taxon>Actinomycetes</taxon>
        <taxon>Micromonosporales</taxon>
        <taxon>Micromonosporaceae</taxon>
        <taxon>Plantactinospora</taxon>
    </lineage>
</organism>
<proteinExistence type="predicted"/>
<comment type="caution">
    <text evidence="2">The sequence shown here is derived from an EMBL/GenBank/DDBJ whole genome shotgun (WGS) entry which is preliminary data.</text>
</comment>
<evidence type="ECO:0000313" key="2">
    <source>
        <dbReference type="EMBL" id="MBF9130116.1"/>
    </source>
</evidence>
<dbReference type="RefSeq" id="WP_196201698.1">
    <property type="nucleotide sequence ID" value="NZ_JADPUN010000145.1"/>
</dbReference>
<keyword evidence="3" id="KW-1185">Reference proteome</keyword>
<gene>
    <name evidence="2" type="ORF">I0C86_14285</name>
</gene>
<reference evidence="2 3" key="1">
    <citation type="submission" date="2020-11" db="EMBL/GenBank/DDBJ databases">
        <title>A novel isolate from a Black sea contaminated sediment with potential to produce alkanes: Plantactinospora alkalitolerans sp. nov.</title>
        <authorList>
            <person name="Carro L."/>
            <person name="Veyisoglu A."/>
            <person name="Guven K."/>
            <person name="Schumann P."/>
            <person name="Klenk H.-P."/>
            <person name="Sahin N."/>
        </authorList>
    </citation>
    <scope>NUCLEOTIDE SEQUENCE [LARGE SCALE GENOMIC DNA]</scope>
    <source>
        <strain evidence="2 3">S1510</strain>
    </source>
</reference>
<keyword evidence="1" id="KW-0472">Membrane</keyword>
<dbReference type="Proteomes" id="UP000638560">
    <property type="component" value="Unassembled WGS sequence"/>
</dbReference>
<sequence>MSEKLTAGIAGAAVAAGGIGLIASTATGPAFFATAVGWITACAGYGVALGNLALCLETNGYAEMAQFLREKSNSIMQEIEAFREFARSVGFSM</sequence>
<protein>
    <submittedName>
        <fullName evidence="2">Uncharacterized protein</fullName>
    </submittedName>
</protein>